<dbReference type="Pfam" id="PF00586">
    <property type="entry name" value="AIRS"/>
    <property type="match status" value="1"/>
</dbReference>
<dbReference type="Gene3D" id="3.30.1330.10">
    <property type="entry name" value="PurM-like, N-terminal domain"/>
    <property type="match status" value="1"/>
</dbReference>
<dbReference type="SUPFAM" id="SSF56042">
    <property type="entry name" value="PurM C-terminal domain-like"/>
    <property type="match status" value="1"/>
</dbReference>
<evidence type="ECO:0000313" key="5">
    <source>
        <dbReference type="Proteomes" id="UP000198724"/>
    </source>
</evidence>
<dbReference type="Proteomes" id="UP000198724">
    <property type="component" value="Unassembled WGS sequence"/>
</dbReference>
<dbReference type="InterPro" id="IPR036676">
    <property type="entry name" value="PurM-like_C_sf"/>
</dbReference>
<gene>
    <name evidence="4" type="ORF">SAMN05421739_102259</name>
</gene>
<dbReference type="PANTHER" id="PTHR30303:SF4">
    <property type="entry name" value="HYDROGENASE EXPRESSION_FORMATION PROTEIN HYPE"/>
    <property type="match status" value="1"/>
</dbReference>
<proteinExistence type="inferred from homology"/>
<dbReference type="Gene3D" id="3.90.650.10">
    <property type="entry name" value="PurM-like C-terminal domain"/>
    <property type="match status" value="1"/>
</dbReference>
<dbReference type="InterPro" id="IPR011854">
    <property type="entry name" value="HypE"/>
</dbReference>
<dbReference type="GO" id="GO:0051604">
    <property type="term" value="P:protein maturation"/>
    <property type="evidence" value="ECO:0007669"/>
    <property type="project" value="TreeGrafter"/>
</dbReference>
<organism evidence="4 5">
    <name type="scientific">Pontibacter chinhatensis</name>
    <dbReference type="NCBI Taxonomy" id="1436961"/>
    <lineage>
        <taxon>Bacteria</taxon>
        <taxon>Pseudomonadati</taxon>
        <taxon>Bacteroidota</taxon>
        <taxon>Cytophagia</taxon>
        <taxon>Cytophagales</taxon>
        <taxon>Hymenobacteraceae</taxon>
        <taxon>Pontibacter</taxon>
    </lineage>
</organism>
<protein>
    <submittedName>
        <fullName evidence="4">Hydrogenase maturation factor</fullName>
    </submittedName>
</protein>
<evidence type="ECO:0000259" key="2">
    <source>
        <dbReference type="Pfam" id="PF00586"/>
    </source>
</evidence>
<dbReference type="InterPro" id="IPR010918">
    <property type="entry name" value="PurM-like_C_dom"/>
</dbReference>
<dbReference type="SUPFAM" id="SSF55326">
    <property type="entry name" value="PurM N-terminal domain-like"/>
    <property type="match status" value="1"/>
</dbReference>
<dbReference type="Pfam" id="PF02769">
    <property type="entry name" value="AIRS_C"/>
    <property type="match status" value="1"/>
</dbReference>
<dbReference type="InterPro" id="IPR016188">
    <property type="entry name" value="PurM-like_N"/>
</dbReference>
<dbReference type="EMBL" id="FOOT01000002">
    <property type="protein sequence ID" value="SFG35356.1"/>
    <property type="molecule type" value="Genomic_DNA"/>
</dbReference>
<dbReference type="InterPro" id="IPR036921">
    <property type="entry name" value="PurM-like_N_sf"/>
</dbReference>
<dbReference type="RefSeq" id="WP_092099728.1">
    <property type="nucleotide sequence ID" value="NZ_FOOT01000002.1"/>
</dbReference>
<evidence type="ECO:0000313" key="4">
    <source>
        <dbReference type="EMBL" id="SFG35356.1"/>
    </source>
</evidence>
<sequence>MSAFDDNSGKVAATTFKDVLLPFSGARRAEVLVGPKFGVDTAVIDLGNSLGMAVSSDPLSLIPSLGLRESAWLSVHLLANDMASTGFAPMYAQFVLNLPTSLSLEGFREYWTFIHQFCEDIGVSITGGHTGQIEGQNSTISGGGTMFLTAPLDEILTSNRAEAGDILIVTKETALVSTSILAMSFPETVKNKLGKEVWESGCENFYRTSALPDALAAKEVLQSNAELKAMHDVTEGGVVGAICEMANAAGCGFRIYDDALPVGEAQEQIAGLFGVDHRFCVGAGSMIMAVKRGSEQKLINHLATKAIRATVIGELTPREAGFRIVEQDEERPLSFDGKDPYWEAFFNAYKAGWR</sequence>
<comment type="similarity">
    <text evidence="1">Belongs to the HypE family.</text>
</comment>
<reference evidence="5" key="1">
    <citation type="submission" date="2016-10" db="EMBL/GenBank/DDBJ databases">
        <authorList>
            <person name="Varghese N."/>
            <person name="Submissions S."/>
        </authorList>
    </citation>
    <scope>NUCLEOTIDE SEQUENCE [LARGE SCALE GENOMIC DNA]</scope>
    <source>
        <strain evidence="5">LP51</strain>
    </source>
</reference>
<dbReference type="PANTHER" id="PTHR30303">
    <property type="entry name" value="HYDROGENASE ISOENZYMES FORMATION PROTEIN HYPE"/>
    <property type="match status" value="1"/>
</dbReference>
<feature type="domain" description="PurM-like C-terminal" evidence="3">
    <location>
        <begin position="162"/>
        <end position="322"/>
    </location>
</feature>
<keyword evidence="5" id="KW-1185">Reference proteome</keyword>
<evidence type="ECO:0000256" key="1">
    <source>
        <dbReference type="ARBA" id="ARBA00006243"/>
    </source>
</evidence>
<feature type="domain" description="PurM-like N-terminal" evidence="2">
    <location>
        <begin position="39"/>
        <end position="143"/>
    </location>
</feature>
<dbReference type="STRING" id="1436961.SAMN05421739_102259"/>
<accession>A0A1I2RC27</accession>
<dbReference type="PIRSF" id="PIRSF005644">
    <property type="entry name" value="Hdrgns_mtr_HypE"/>
    <property type="match status" value="1"/>
</dbReference>
<dbReference type="AlphaFoldDB" id="A0A1I2RC27"/>
<dbReference type="OrthoDB" id="9801934at2"/>
<name>A0A1I2RC27_9BACT</name>
<evidence type="ECO:0000259" key="3">
    <source>
        <dbReference type="Pfam" id="PF02769"/>
    </source>
</evidence>